<reference evidence="16" key="1">
    <citation type="submission" date="2017-04" db="EMBL/GenBank/DDBJ databases">
        <authorList>
            <person name="Varghese N."/>
            <person name="Submissions S."/>
        </authorList>
    </citation>
    <scope>NUCLEOTIDE SEQUENCE [LARGE SCALE GENOMIC DNA]</scope>
    <source>
        <strain evidence="16">DSM 16512</strain>
    </source>
</reference>
<dbReference type="Pfam" id="PF18319">
    <property type="entry name" value="Zn_ribbon_PriA"/>
    <property type="match status" value="1"/>
</dbReference>
<keyword evidence="5 12" id="KW-0378">Hydrolase</keyword>
<dbReference type="InterPro" id="IPR040498">
    <property type="entry name" value="PriA_CRR"/>
</dbReference>
<dbReference type="HAMAP" id="MF_00983">
    <property type="entry name" value="PriA"/>
    <property type="match status" value="1"/>
</dbReference>
<evidence type="ECO:0000256" key="8">
    <source>
        <dbReference type="ARBA" id="ARBA00022840"/>
    </source>
</evidence>
<dbReference type="InterPro" id="IPR042115">
    <property type="entry name" value="PriA_3primeBD_sf"/>
</dbReference>
<dbReference type="InterPro" id="IPR011545">
    <property type="entry name" value="DEAD/DEAH_box_helicase_dom"/>
</dbReference>
<dbReference type="EMBL" id="FWWZ01000001">
    <property type="protein sequence ID" value="SMC08368.1"/>
    <property type="molecule type" value="Genomic_DNA"/>
</dbReference>
<feature type="binding site" evidence="12">
    <location>
        <position position="359"/>
    </location>
    <ligand>
        <name>Zn(2+)</name>
        <dbReference type="ChEBI" id="CHEBI:29105"/>
        <label>2</label>
    </ligand>
</feature>
<keyword evidence="10 12" id="KW-0413">Isomerase</keyword>
<dbReference type="GO" id="GO:0003677">
    <property type="term" value="F:DNA binding"/>
    <property type="evidence" value="ECO:0007669"/>
    <property type="project" value="UniProtKB-UniRule"/>
</dbReference>
<keyword evidence="4 12" id="KW-0547">Nucleotide-binding</keyword>
<dbReference type="Gene3D" id="3.40.1440.60">
    <property type="entry name" value="PriA, 3(prime) DNA-binding domain"/>
    <property type="match status" value="1"/>
</dbReference>
<dbReference type="InterPro" id="IPR005259">
    <property type="entry name" value="PriA"/>
</dbReference>
<dbReference type="SMART" id="SM00487">
    <property type="entry name" value="DEXDc"/>
    <property type="match status" value="1"/>
</dbReference>
<dbReference type="Pfam" id="PF00271">
    <property type="entry name" value="Helicase_C"/>
    <property type="match status" value="1"/>
</dbReference>
<dbReference type="GO" id="GO:0043138">
    <property type="term" value="F:3'-5' DNA helicase activity"/>
    <property type="evidence" value="ECO:0007669"/>
    <property type="project" value="UniProtKB-EC"/>
</dbReference>
<dbReference type="Pfam" id="PF18074">
    <property type="entry name" value="PriA_C"/>
    <property type="match status" value="1"/>
</dbReference>
<evidence type="ECO:0000259" key="13">
    <source>
        <dbReference type="PROSITE" id="PS51192"/>
    </source>
</evidence>
<proteinExistence type="inferred from homology"/>
<dbReference type="SUPFAM" id="SSF52540">
    <property type="entry name" value="P-loop containing nucleoside triphosphate hydrolases"/>
    <property type="match status" value="1"/>
</dbReference>
<comment type="similarity">
    <text evidence="12">Belongs to the helicase family. PriA subfamily.</text>
</comment>
<dbReference type="NCBIfam" id="NF004069">
    <property type="entry name" value="PRK05580.2-1"/>
    <property type="match status" value="1"/>
</dbReference>
<dbReference type="OrthoDB" id="9759544at2"/>
<evidence type="ECO:0000313" key="16">
    <source>
        <dbReference type="Proteomes" id="UP000192602"/>
    </source>
</evidence>
<keyword evidence="1 12" id="KW-0639">Primosome</keyword>
<dbReference type="SMART" id="SM00490">
    <property type="entry name" value="HELICc"/>
    <property type="match status" value="1"/>
</dbReference>
<comment type="cofactor">
    <cofactor evidence="12">
        <name>Zn(2+)</name>
        <dbReference type="ChEBI" id="CHEBI:29105"/>
    </cofactor>
    <text evidence="12">Binds 2 zinc ions per subunit.</text>
</comment>
<dbReference type="GO" id="GO:0016887">
    <property type="term" value="F:ATP hydrolysis activity"/>
    <property type="evidence" value="ECO:0007669"/>
    <property type="project" value="RHEA"/>
</dbReference>
<dbReference type="PANTHER" id="PTHR30580">
    <property type="entry name" value="PRIMOSOMAL PROTEIN N"/>
    <property type="match status" value="1"/>
</dbReference>
<evidence type="ECO:0000256" key="3">
    <source>
        <dbReference type="ARBA" id="ARBA00022723"/>
    </source>
</evidence>
<dbReference type="RefSeq" id="WP_084274655.1">
    <property type="nucleotide sequence ID" value="NZ_AP026671.1"/>
</dbReference>
<accession>A0A1W1WPY6</accession>
<sequence>MHYYEIALINTPLQLTYSCEDKREIGEVVEVSLRNRHTRGVIVQEVTKPTFECLPIENSTSFFYTSEQIAIAQFIAKYYVSSFGEAIGLFVPFKENQKKQNLSLPINNTITLSPQQQEAMEFIKSHPVSLLFGETGSGKTEIYIELIKKKLSEGKSAIFLMPEISLTPQMEKRLQAVFGDGVVIWHSKLTKKKRELHLSKIYDGTARVVAGPRSALFLPLQNLGLIVVDEEHDDSYKALNAPRINAKDVAIYMGKKLDIPVVLGSATPSVTSYYKYPHFQLKKFYQTKKDFFFDTGNGFTPTIIEELEQVLSRKKQALIFIPTRAHFKYLICQECGEAVKCPYCDVGMSVHFDKRALRCHYCNFTEFIPQKCPHCGSEELSTKRMGTSEAVEELQTLFPQAVIEKFDKDVVTTQKKLETILQRFSNKEIDILVGTQMLSKGHDYPDVTLSVIFGLDFLLAMADYRAREKAVALLLQIAGRAGRREYAKVIIQTKNEEFFKRYLDFKLFLQEELALRQGFYPPFVRLALLRFSHKNRQIAQEAMEEVLQRLQAFKSVEIVGYGPNAIEKIAGKFRFHILLKSAFATELLKAIYASKNELCEVDMDPVNFT</sequence>
<feature type="binding site" evidence="12">
    <location>
        <position position="375"/>
    </location>
    <ligand>
        <name>Zn(2+)</name>
        <dbReference type="ChEBI" id="CHEBI:29105"/>
        <label>1</label>
    </ligand>
</feature>
<evidence type="ECO:0000256" key="6">
    <source>
        <dbReference type="ARBA" id="ARBA00022806"/>
    </source>
</evidence>
<keyword evidence="16" id="KW-1185">Reference proteome</keyword>
<dbReference type="InterPro" id="IPR027417">
    <property type="entry name" value="P-loop_NTPase"/>
</dbReference>
<keyword evidence="2 12" id="KW-0235">DNA replication</keyword>
<feature type="binding site" evidence="12">
    <location>
        <position position="332"/>
    </location>
    <ligand>
        <name>Zn(2+)</name>
        <dbReference type="ChEBI" id="CHEBI:29105"/>
        <label>1</label>
    </ligand>
</feature>
<dbReference type="Gene3D" id="3.40.50.300">
    <property type="entry name" value="P-loop containing nucleotide triphosphate hydrolases"/>
    <property type="match status" value="2"/>
</dbReference>
<feature type="binding site" evidence="12">
    <location>
        <position position="341"/>
    </location>
    <ligand>
        <name>Zn(2+)</name>
        <dbReference type="ChEBI" id="CHEBI:29105"/>
        <label>2</label>
    </ligand>
</feature>
<dbReference type="InterPro" id="IPR001650">
    <property type="entry name" value="Helicase_C-like"/>
</dbReference>
<dbReference type="PROSITE" id="PS51194">
    <property type="entry name" value="HELICASE_CTER"/>
    <property type="match status" value="1"/>
</dbReference>
<dbReference type="EC" id="5.6.2.4" evidence="12"/>
<dbReference type="STRING" id="1069081.SAMN05660197_0117"/>
<dbReference type="GO" id="GO:0006302">
    <property type="term" value="P:double-strand break repair"/>
    <property type="evidence" value="ECO:0007669"/>
    <property type="project" value="InterPro"/>
</dbReference>
<evidence type="ECO:0000256" key="4">
    <source>
        <dbReference type="ARBA" id="ARBA00022741"/>
    </source>
</evidence>
<name>A0A1W1WPY6_9BACT</name>
<gene>
    <name evidence="12" type="primary">priA</name>
    <name evidence="15" type="ORF">SAMN05660197_0117</name>
</gene>
<protein>
    <recommendedName>
        <fullName evidence="12">Replication restart protein PriA</fullName>
    </recommendedName>
    <alternativeName>
        <fullName evidence="12">ATP-dependent DNA helicase PriA</fullName>
        <ecNumber evidence="12">5.6.2.4</ecNumber>
    </alternativeName>
    <alternativeName>
        <fullName evidence="12">DNA 3'-5' helicase PriA</fullName>
    </alternativeName>
</protein>
<evidence type="ECO:0000259" key="14">
    <source>
        <dbReference type="PROSITE" id="PS51194"/>
    </source>
</evidence>
<evidence type="ECO:0000256" key="11">
    <source>
        <dbReference type="ARBA" id="ARBA00048988"/>
    </source>
</evidence>
<feature type="binding site" evidence="12">
    <location>
        <position position="344"/>
    </location>
    <ligand>
        <name>Zn(2+)</name>
        <dbReference type="ChEBI" id="CHEBI:29105"/>
        <label>2</label>
    </ligand>
</feature>
<evidence type="ECO:0000256" key="2">
    <source>
        <dbReference type="ARBA" id="ARBA00022705"/>
    </source>
</evidence>
<feature type="domain" description="Helicase C-terminal" evidence="14">
    <location>
        <begin position="367"/>
        <end position="527"/>
    </location>
</feature>
<feature type="binding site" evidence="12">
    <location>
        <position position="335"/>
    </location>
    <ligand>
        <name>Zn(2+)</name>
        <dbReference type="ChEBI" id="CHEBI:29105"/>
        <label>1</label>
    </ligand>
</feature>
<comment type="function">
    <text evidence="12">Initiates the restart of stalled replication forks, which reloads the replicative helicase on sites other than the origin of replication. Recognizes and binds to abandoned replication forks and remodels them to uncover a helicase loading site. Promotes assembly of the primosome at these replication forks.</text>
</comment>
<comment type="catalytic activity">
    <reaction evidence="12">
        <text>Couples ATP hydrolysis with the unwinding of duplex DNA by translocating in the 3'-5' direction.</text>
        <dbReference type="EC" id="5.6.2.4"/>
    </reaction>
</comment>
<dbReference type="GO" id="GO:0006270">
    <property type="term" value="P:DNA replication initiation"/>
    <property type="evidence" value="ECO:0007669"/>
    <property type="project" value="TreeGrafter"/>
</dbReference>
<keyword evidence="9 12" id="KW-0238">DNA-binding</keyword>
<dbReference type="InterPro" id="IPR041236">
    <property type="entry name" value="PriA_C"/>
</dbReference>
<evidence type="ECO:0000313" key="15">
    <source>
        <dbReference type="EMBL" id="SMC08368.1"/>
    </source>
</evidence>
<dbReference type="Proteomes" id="UP000192602">
    <property type="component" value="Unassembled WGS sequence"/>
</dbReference>
<dbReference type="Pfam" id="PF17764">
    <property type="entry name" value="PriA_3primeBD"/>
    <property type="match status" value="1"/>
</dbReference>
<dbReference type="FunFam" id="3.40.50.300:FF:000489">
    <property type="entry name" value="Primosome assembly protein PriA"/>
    <property type="match status" value="1"/>
</dbReference>
<dbReference type="InterPro" id="IPR014001">
    <property type="entry name" value="Helicase_ATP-bd"/>
</dbReference>
<dbReference type="InterPro" id="IPR041222">
    <property type="entry name" value="PriA_3primeBD"/>
</dbReference>
<keyword evidence="8 12" id="KW-0067">ATP-binding</keyword>
<comment type="catalytic activity">
    <reaction evidence="11 12">
        <text>ATP + H2O = ADP + phosphate + H(+)</text>
        <dbReference type="Rhea" id="RHEA:13065"/>
        <dbReference type="ChEBI" id="CHEBI:15377"/>
        <dbReference type="ChEBI" id="CHEBI:15378"/>
        <dbReference type="ChEBI" id="CHEBI:30616"/>
        <dbReference type="ChEBI" id="CHEBI:43474"/>
        <dbReference type="ChEBI" id="CHEBI:456216"/>
        <dbReference type="EC" id="5.6.2.4"/>
    </reaction>
</comment>
<feature type="domain" description="Helicase ATP-binding" evidence="13">
    <location>
        <begin position="120"/>
        <end position="286"/>
    </location>
</feature>
<dbReference type="AlphaFoldDB" id="A0A1W1WPY6"/>
<organism evidence="15 16">
    <name type="scientific">Nitratiruptor tergarcus DSM 16512</name>
    <dbReference type="NCBI Taxonomy" id="1069081"/>
    <lineage>
        <taxon>Bacteria</taxon>
        <taxon>Pseudomonadati</taxon>
        <taxon>Campylobacterota</taxon>
        <taxon>Epsilonproteobacteria</taxon>
        <taxon>Nautiliales</taxon>
        <taxon>Nitratiruptoraceae</taxon>
        <taxon>Nitratiruptor</taxon>
    </lineage>
</organism>
<dbReference type="GO" id="GO:0006269">
    <property type="term" value="P:DNA replication, synthesis of primer"/>
    <property type="evidence" value="ECO:0007669"/>
    <property type="project" value="UniProtKB-KW"/>
</dbReference>
<evidence type="ECO:0000256" key="7">
    <source>
        <dbReference type="ARBA" id="ARBA00022833"/>
    </source>
</evidence>
<evidence type="ECO:0000256" key="1">
    <source>
        <dbReference type="ARBA" id="ARBA00022515"/>
    </source>
</evidence>
<dbReference type="Pfam" id="PF00270">
    <property type="entry name" value="DEAD"/>
    <property type="match status" value="1"/>
</dbReference>
<dbReference type="GO" id="GO:0008270">
    <property type="term" value="F:zinc ion binding"/>
    <property type="evidence" value="ECO:0007669"/>
    <property type="project" value="UniProtKB-UniRule"/>
</dbReference>
<feature type="binding site" evidence="12">
    <location>
        <position position="362"/>
    </location>
    <ligand>
        <name>Zn(2+)</name>
        <dbReference type="ChEBI" id="CHEBI:29105"/>
        <label>2</label>
    </ligand>
</feature>
<dbReference type="GO" id="GO:0005524">
    <property type="term" value="F:ATP binding"/>
    <property type="evidence" value="ECO:0007669"/>
    <property type="project" value="UniProtKB-UniRule"/>
</dbReference>
<dbReference type="GO" id="GO:1990077">
    <property type="term" value="C:primosome complex"/>
    <property type="evidence" value="ECO:0007669"/>
    <property type="project" value="UniProtKB-UniRule"/>
</dbReference>
<evidence type="ECO:0000256" key="5">
    <source>
        <dbReference type="ARBA" id="ARBA00022801"/>
    </source>
</evidence>
<dbReference type="PANTHER" id="PTHR30580:SF0">
    <property type="entry name" value="PRIMOSOMAL PROTEIN N"/>
    <property type="match status" value="1"/>
</dbReference>
<comment type="subunit">
    <text evidence="12">Component of the replication restart primosome.</text>
</comment>
<evidence type="ECO:0000256" key="9">
    <source>
        <dbReference type="ARBA" id="ARBA00023125"/>
    </source>
</evidence>
<keyword evidence="6 12" id="KW-0347">Helicase</keyword>
<dbReference type="NCBIfam" id="TIGR00595">
    <property type="entry name" value="priA"/>
    <property type="match status" value="1"/>
</dbReference>
<evidence type="ECO:0000256" key="12">
    <source>
        <dbReference type="HAMAP-Rule" id="MF_00983"/>
    </source>
</evidence>
<keyword evidence="7 12" id="KW-0862">Zinc</keyword>
<dbReference type="PROSITE" id="PS51192">
    <property type="entry name" value="HELICASE_ATP_BIND_1"/>
    <property type="match status" value="1"/>
</dbReference>
<dbReference type="GO" id="GO:0006310">
    <property type="term" value="P:DNA recombination"/>
    <property type="evidence" value="ECO:0007669"/>
    <property type="project" value="InterPro"/>
</dbReference>
<keyword evidence="3 12" id="KW-0479">Metal-binding</keyword>
<evidence type="ECO:0000256" key="10">
    <source>
        <dbReference type="ARBA" id="ARBA00023235"/>
    </source>
</evidence>
<dbReference type="CDD" id="cd17929">
    <property type="entry name" value="DEXHc_priA"/>
    <property type="match status" value="1"/>
</dbReference>
<feature type="binding site" evidence="12">
    <location>
        <position position="372"/>
    </location>
    <ligand>
        <name>Zn(2+)</name>
        <dbReference type="ChEBI" id="CHEBI:29105"/>
        <label>1</label>
    </ligand>
</feature>